<dbReference type="CDD" id="cd17320">
    <property type="entry name" value="MFS_MdfA_MDR_like"/>
    <property type="match status" value="1"/>
</dbReference>
<keyword evidence="5 8" id="KW-0812">Transmembrane</keyword>
<sequence length="419" mass="43032">MTRTPAPRPHPGDQPGKQQLTIPLLMGLALLSASAPFSIDMYLPALPGIVADLTTTQPMVQLTLSGFLAGLAFGQLIIGPISDAVGRHRLMLAGAVVALGAAVLAALAPTIEVLILARLIQGLGSGACVVLSRAVIPDLAKGPAAAKAFALLMTIQGVAPILAPVAGGLLLEPIGWRGLFWVLAGLALAQLLVVVFVVRESKPAEERSPATVRGILGNYAYVLRSSGYRGYLVCFALAFSTMFCYISASPFLFQEQLGFTAREYALIFGFNGVGIIAGTFLNGRLIGKVPTHRILLTALGVLVATTIVLLIVMAVAPVTWLILVLLFIAVSQNGIIMGNATALGTGLVRERAGSASALMGFAQFGLAGLTSPLMGLGDDPGLTMAIGMVTCAVLSLAGAVYAGRQGSSGTATGSRTSAS</sequence>
<dbReference type="RefSeq" id="WP_284875297.1">
    <property type="nucleotide sequence ID" value="NZ_CP126970.1"/>
</dbReference>
<evidence type="ECO:0000256" key="2">
    <source>
        <dbReference type="ARBA" id="ARBA00006236"/>
    </source>
</evidence>
<dbReference type="NCBIfam" id="TIGR00710">
    <property type="entry name" value="efflux_Bcr_CflA"/>
    <property type="match status" value="1"/>
</dbReference>
<dbReference type="InterPro" id="IPR004812">
    <property type="entry name" value="Efflux_drug-R_Bcr/CmlA"/>
</dbReference>
<evidence type="ECO:0000256" key="6">
    <source>
        <dbReference type="ARBA" id="ARBA00022989"/>
    </source>
</evidence>
<feature type="transmembrane region" description="Helical" evidence="8">
    <location>
        <begin position="148"/>
        <end position="166"/>
    </location>
</feature>
<feature type="transmembrane region" description="Helical" evidence="8">
    <location>
        <begin position="178"/>
        <end position="198"/>
    </location>
</feature>
<dbReference type="EMBL" id="CP126970">
    <property type="protein sequence ID" value="WIM70717.1"/>
    <property type="molecule type" value="Genomic_DNA"/>
</dbReference>
<reference evidence="10 11" key="1">
    <citation type="submission" date="2023-05" db="EMBL/GenBank/DDBJ databases">
        <title>Corynebacterium suedekumii sp. nov. and Corynebacterium breve sp. nov. isolated from raw cow's milk.</title>
        <authorList>
            <person name="Baer M.K."/>
            <person name="Mehl L."/>
            <person name="Hellmuth R."/>
            <person name="Marke G."/>
            <person name="Lipski A."/>
        </authorList>
    </citation>
    <scope>NUCLEOTIDE SEQUENCE [LARGE SCALE GENOMIC DNA]</scope>
    <source>
        <strain evidence="10 11">LM112</strain>
    </source>
</reference>
<keyword evidence="4" id="KW-1003">Cell membrane</keyword>
<evidence type="ECO:0000256" key="5">
    <source>
        <dbReference type="ARBA" id="ARBA00022692"/>
    </source>
</evidence>
<name>A0ABY8VNP7_9CORY</name>
<evidence type="ECO:0000256" key="8">
    <source>
        <dbReference type="SAM" id="Phobius"/>
    </source>
</evidence>
<accession>A0ABY8VNP7</accession>
<evidence type="ECO:0000313" key="11">
    <source>
        <dbReference type="Proteomes" id="UP001238805"/>
    </source>
</evidence>
<evidence type="ECO:0000256" key="1">
    <source>
        <dbReference type="ARBA" id="ARBA00004651"/>
    </source>
</evidence>
<gene>
    <name evidence="10" type="ORF">QP029_02485</name>
</gene>
<feature type="transmembrane region" description="Helical" evidence="8">
    <location>
        <begin position="382"/>
        <end position="402"/>
    </location>
</feature>
<dbReference type="InterPro" id="IPR011701">
    <property type="entry name" value="MFS"/>
</dbReference>
<dbReference type="Gene3D" id="1.20.1720.10">
    <property type="entry name" value="Multidrug resistance protein D"/>
    <property type="match status" value="1"/>
</dbReference>
<feature type="transmembrane region" description="Helical" evidence="8">
    <location>
        <begin position="320"/>
        <end position="343"/>
    </location>
</feature>
<keyword evidence="6 8" id="KW-1133">Transmembrane helix</keyword>
<keyword evidence="11" id="KW-1185">Reference proteome</keyword>
<comment type="subcellular location">
    <subcellularLocation>
        <location evidence="1">Cell membrane</location>
        <topology evidence="1">Multi-pass membrane protein</topology>
    </subcellularLocation>
</comment>
<comment type="similarity">
    <text evidence="2">Belongs to the major facilitator superfamily. Bcr/CmlA family.</text>
</comment>
<dbReference type="PANTHER" id="PTHR23502:SF132">
    <property type="entry name" value="POLYAMINE TRANSPORTER 2-RELATED"/>
    <property type="match status" value="1"/>
</dbReference>
<feature type="transmembrane region" description="Helical" evidence="8">
    <location>
        <begin position="90"/>
        <end position="109"/>
    </location>
</feature>
<feature type="domain" description="Major facilitator superfamily (MFS) profile" evidence="9">
    <location>
        <begin position="24"/>
        <end position="410"/>
    </location>
</feature>
<feature type="transmembrane region" description="Helical" evidence="8">
    <location>
        <begin position="59"/>
        <end position="78"/>
    </location>
</feature>
<keyword evidence="7 8" id="KW-0472">Membrane</keyword>
<evidence type="ECO:0000256" key="4">
    <source>
        <dbReference type="ARBA" id="ARBA00022475"/>
    </source>
</evidence>
<organism evidence="10 11">
    <name type="scientific">Corynebacterium suedekumii</name>
    <dbReference type="NCBI Taxonomy" id="3049801"/>
    <lineage>
        <taxon>Bacteria</taxon>
        <taxon>Bacillati</taxon>
        <taxon>Actinomycetota</taxon>
        <taxon>Actinomycetes</taxon>
        <taxon>Mycobacteriales</taxon>
        <taxon>Corynebacteriaceae</taxon>
        <taxon>Corynebacterium</taxon>
    </lineage>
</organism>
<dbReference type="Pfam" id="PF07690">
    <property type="entry name" value="MFS_1"/>
    <property type="match status" value="1"/>
</dbReference>
<feature type="transmembrane region" description="Helical" evidence="8">
    <location>
        <begin position="264"/>
        <end position="282"/>
    </location>
</feature>
<feature type="transmembrane region" description="Helical" evidence="8">
    <location>
        <begin position="115"/>
        <end position="136"/>
    </location>
</feature>
<feature type="transmembrane region" description="Helical" evidence="8">
    <location>
        <begin position="294"/>
        <end position="314"/>
    </location>
</feature>
<evidence type="ECO:0000259" key="9">
    <source>
        <dbReference type="PROSITE" id="PS50850"/>
    </source>
</evidence>
<dbReference type="PANTHER" id="PTHR23502">
    <property type="entry name" value="MAJOR FACILITATOR SUPERFAMILY"/>
    <property type="match status" value="1"/>
</dbReference>
<evidence type="ECO:0000256" key="7">
    <source>
        <dbReference type="ARBA" id="ARBA00023136"/>
    </source>
</evidence>
<dbReference type="InterPro" id="IPR020846">
    <property type="entry name" value="MFS_dom"/>
</dbReference>
<feature type="transmembrane region" description="Helical" evidence="8">
    <location>
        <begin position="231"/>
        <end position="252"/>
    </location>
</feature>
<feature type="transmembrane region" description="Helical" evidence="8">
    <location>
        <begin position="355"/>
        <end position="376"/>
    </location>
</feature>
<evidence type="ECO:0000256" key="3">
    <source>
        <dbReference type="ARBA" id="ARBA00022448"/>
    </source>
</evidence>
<dbReference type="InterPro" id="IPR036259">
    <property type="entry name" value="MFS_trans_sf"/>
</dbReference>
<feature type="transmembrane region" description="Helical" evidence="8">
    <location>
        <begin position="20"/>
        <end position="39"/>
    </location>
</feature>
<dbReference type="PROSITE" id="PS50850">
    <property type="entry name" value="MFS"/>
    <property type="match status" value="1"/>
</dbReference>
<protein>
    <submittedName>
        <fullName evidence="10">Multidrug effflux MFS transporter</fullName>
    </submittedName>
</protein>
<keyword evidence="3" id="KW-0813">Transport</keyword>
<dbReference type="SUPFAM" id="SSF103473">
    <property type="entry name" value="MFS general substrate transporter"/>
    <property type="match status" value="1"/>
</dbReference>
<evidence type="ECO:0000313" key="10">
    <source>
        <dbReference type="EMBL" id="WIM70717.1"/>
    </source>
</evidence>
<dbReference type="Proteomes" id="UP001238805">
    <property type="component" value="Chromosome"/>
</dbReference>
<proteinExistence type="inferred from homology"/>